<dbReference type="STRING" id="1156395.DBT_0347"/>
<dbReference type="Pfam" id="PF01926">
    <property type="entry name" value="MMR_HSR1"/>
    <property type="match status" value="1"/>
</dbReference>
<keyword evidence="8 10" id="KW-0717">Septation</keyword>
<dbReference type="PANTHER" id="PTHR11649:SF13">
    <property type="entry name" value="ENGB-TYPE G DOMAIN-CONTAINING PROTEIN"/>
    <property type="match status" value="1"/>
</dbReference>
<protein>
    <recommendedName>
        <fullName evidence="10">Probable GTP-binding protein EngB</fullName>
    </recommendedName>
</protein>
<dbReference type="SUPFAM" id="SSF52540">
    <property type="entry name" value="P-loop containing nucleoside triphosphate hydrolases"/>
    <property type="match status" value="1"/>
</dbReference>
<dbReference type="Gene3D" id="3.40.50.300">
    <property type="entry name" value="P-loop containing nucleotide triphosphate hydrolases"/>
    <property type="match status" value="1"/>
</dbReference>
<evidence type="ECO:0000256" key="10">
    <source>
        <dbReference type="HAMAP-Rule" id="MF_00321"/>
    </source>
</evidence>
<dbReference type="RefSeq" id="WP_067615763.1">
    <property type="nucleotide sequence ID" value="NZ_MAGO01000001.1"/>
</dbReference>
<dbReference type="PANTHER" id="PTHR11649">
    <property type="entry name" value="MSS1/TRME-RELATED GTP-BINDING PROTEIN"/>
    <property type="match status" value="1"/>
</dbReference>
<dbReference type="EMBL" id="MAGO01000001">
    <property type="protein sequence ID" value="OCC16530.1"/>
    <property type="molecule type" value="Genomic_DNA"/>
</dbReference>
<evidence type="ECO:0000256" key="7">
    <source>
        <dbReference type="ARBA" id="ARBA00023134"/>
    </source>
</evidence>
<keyword evidence="6" id="KW-0460">Magnesium</keyword>
<keyword evidence="7 10" id="KW-0342">GTP-binding</keyword>
<dbReference type="Proteomes" id="UP000093080">
    <property type="component" value="Unassembled WGS sequence"/>
</dbReference>
<keyword evidence="4" id="KW-0479">Metal-binding</keyword>
<dbReference type="NCBIfam" id="TIGR03598">
    <property type="entry name" value="GTPase_YsxC"/>
    <property type="match status" value="1"/>
</dbReference>
<evidence type="ECO:0000313" key="13">
    <source>
        <dbReference type="Proteomes" id="UP000093080"/>
    </source>
</evidence>
<dbReference type="HAMAP" id="MF_00321">
    <property type="entry name" value="GTPase_EngB"/>
    <property type="match status" value="1"/>
</dbReference>
<evidence type="ECO:0000256" key="9">
    <source>
        <dbReference type="ARBA" id="ARBA00023306"/>
    </source>
</evidence>
<comment type="similarity">
    <text evidence="2 10">Belongs to the TRAFAC class TrmE-Era-EngA-EngB-Septin-like GTPase superfamily. EngB GTPase family.</text>
</comment>
<keyword evidence="3 10" id="KW-0132">Cell division</keyword>
<sequence>MRILRADLEVCAFKNKQFPENDPGEIAFAGRSNVGKSSLLNKIMGRRKLVKVSSRPGFTQSINFFSVSVRQGDQEGNGYLVDLPGYGYAKAPRSVIKRWERLIGDYFSSGRRILAVVTIFDIRRTPDHLDLELVSFLRFHSIPIVPVFNKCDKLSGSSLFKRTRDLWESLGRFGFDEFDDTSVFCVSARTGAGIERLKQEIFSSFL</sequence>
<dbReference type="PROSITE" id="PS51706">
    <property type="entry name" value="G_ENGB"/>
    <property type="match status" value="1"/>
</dbReference>
<reference evidence="12 13" key="1">
    <citation type="submission" date="2016-06" db="EMBL/GenBank/DDBJ databases">
        <title>Respiratory ammonification of nitrate coupled to the oxidation of elemental sulfur in deep-sea autotrophic thermophilic bacteria.</title>
        <authorList>
            <person name="Slobodkina G.B."/>
            <person name="Mardanov A.V."/>
            <person name="Ravin N.V."/>
            <person name="Frolova A.A."/>
            <person name="Viryasiv M.B."/>
            <person name="Chernyh N.A."/>
            <person name="Bonch-Osmolovskaya E.A."/>
            <person name="Slobodkin A.I."/>
        </authorList>
    </citation>
    <scope>NUCLEOTIDE SEQUENCE [LARGE SCALE GENOMIC DNA]</scope>
    <source>
        <strain evidence="12 13">S69</strain>
    </source>
</reference>
<dbReference type="CDD" id="cd01876">
    <property type="entry name" value="YihA_EngB"/>
    <property type="match status" value="1"/>
</dbReference>
<gene>
    <name evidence="10" type="primary">engB</name>
    <name evidence="12" type="ORF">DBT_0347</name>
</gene>
<keyword evidence="13" id="KW-1185">Reference proteome</keyword>
<evidence type="ECO:0000259" key="11">
    <source>
        <dbReference type="PROSITE" id="PS51706"/>
    </source>
</evidence>
<dbReference type="OrthoDB" id="9804921at2"/>
<accession>A0A1B9F9E4</accession>
<dbReference type="AlphaFoldDB" id="A0A1B9F9E4"/>
<dbReference type="GO" id="GO:0046872">
    <property type="term" value="F:metal ion binding"/>
    <property type="evidence" value="ECO:0007669"/>
    <property type="project" value="UniProtKB-KW"/>
</dbReference>
<keyword evidence="5 10" id="KW-0547">Nucleotide-binding</keyword>
<feature type="domain" description="EngB-type G" evidence="11">
    <location>
        <begin position="22"/>
        <end position="206"/>
    </location>
</feature>
<comment type="caution">
    <text evidence="12">The sequence shown here is derived from an EMBL/GenBank/DDBJ whole genome shotgun (WGS) entry which is preliminary data.</text>
</comment>
<dbReference type="InterPro" id="IPR030393">
    <property type="entry name" value="G_ENGB_dom"/>
</dbReference>
<proteinExistence type="inferred from homology"/>
<dbReference type="InterPro" id="IPR027417">
    <property type="entry name" value="P-loop_NTPase"/>
</dbReference>
<evidence type="ECO:0000256" key="6">
    <source>
        <dbReference type="ARBA" id="ARBA00022842"/>
    </source>
</evidence>
<dbReference type="InterPro" id="IPR019987">
    <property type="entry name" value="GTP-bd_ribosome_bio_YsxC"/>
</dbReference>
<name>A0A1B9F9E4_9BACT</name>
<comment type="cofactor">
    <cofactor evidence="1">
        <name>Mg(2+)</name>
        <dbReference type="ChEBI" id="CHEBI:18420"/>
    </cofactor>
</comment>
<evidence type="ECO:0000256" key="4">
    <source>
        <dbReference type="ARBA" id="ARBA00022723"/>
    </source>
</evidence>
<dbReference type="GO" id="GO:0000917">
    <property type="term" value="P:division septum assembly"/>
    <property type="evidence" value="ECO:0007669"/>
    <property type="project" value="UniProtKB-KW"/>
</dbReference>
<comment type="function">
    <text evidence="10">Necessary for normal cell division and for the maintenance of normal septation.</text>
</comment>
<evidence type="ECO:0000313" key="12">
    <source>
        <dbReference type="EMBL" id="OCC16530.1"/>
    </source>
</evidence>
<dbReference type="InterPro" id="IPR006073">
    <property type="entry name" value="GTP-bd"/>
</dbReference>
<evidence type="ECO:0000256" key="8">
    <source>
        <dbReference type="ARBA" id="ARBA00023210"/>
    </source>
</evidence>
<evidence type="ECO:0000256" key="3">
    <source>
        <dbReference type="ARBA" id="ARBA00022618"/>
    </source>
</evidence>
<dbReference type="PATRIC" id="fig|1156395.6.peg.349"/>
<organism evidence="12 13">
    <name type="scientific">Dissulfuribacter thermophilus</name>
    <dbReference type="NCBI Taxonomy" id="1156395"/>
    <lineage>
        <taxon>Bacteria</taxon>
        <taxon>Pseudomonadati</taxon>
        <taxon>Thermodesulfobacteriota</taxon>
        <taxon>Dissulfuribacteria</taxon>
        <taxon>Dissulfuribacterales</taxon>
        <taxon>Dissulfuribacteraceae</taxon>
        <taxon>Dissulfuribacter</taxon>
    </lineage>
</organism>
<evidence type="ECO:0000256" key="5">
    <source>
        <dbReference type="ARBA" id="ARBA00022741"/>
    </source>
</evidence>
<dbReference type="GO" id="GO:0005525">
    <property type="term" value="F:GTP binding"/>
    <property type="evidence" value="ECO:0007669"/>
    <property type="project" value="UniProtKB-UniRule"/>
</dbReference>
<keyword evidence="9 10" id="KW-0131">Cell cycle</keyword>
<evidence type="ECO:0000256" key="2">
    <source>
        <dbReference type="ARBA" id="ARBA00009638"/>
    </source>
</evidence>
<evidence type="ECO:0000256" key="1">
    <source>
        <dbReference type="ARBA" id="ARBA00001946"/>
    </source>
</evidence>